<comment type="caution">
    <text evidence="2">The sequence shown here is derived from an EMBL/GenBank/DDBJ whole genome shotgun (WGS) entry which is preliminary data.</text>
</comment>
<keyword evidence="3" id="KW-1185">Reference proteome</keyword>
<dbReference type="InterPro" id="IPR025351">
    <property type="entry name" value="Pvc16_N"/>
</dbReference>
<protein>
    <submittedName>
        <fullName evidence="2">DUF4255 domain-containing protein</fullName>
    </submittedName>
</protein>
<dbReference type="EMBL" id="JAEACQ010000126">
    <property type="protein sequence ID" value="MBL7626300.1"/>
    <property type="molecule type" value="Genomic_DNA"/>
</dbReference>
<accession>A0A937R9D9</accession>
<dbReference type="Pfam" id="PF14065">
    <property type="entry name" value="Pvc16_N"/>
    <property type="match status" value="1"/>
</dbReference>
<feature type="domain" description="Pvc16 N-terminal" evidence="1">
    <location>
        <begin position="5"/>
        <end position="178"/>
    </location>
</feature>
<evidence type="ECO:0000313" key="3">
    <source>
        <dbReference type="Proteomes" id="UP000604475"/>
    </source>
</evidence>
<gene>
    <name evidence="2" type="ORF">I7412_03740</name>
</gene>
<sequence length="197" mass="21642">MFHDLDASLATLVSAELSLSGVDISFDGPDDQFPPAGVRLPALSFFLYDVREDIELRTAEWEEERDAAGRVARRKRPPRRVACSYLITAWPSESTPKPAEDEHRLLGEVLKVLLRHPKVPAEHLRGELAGQEPPVPTRIIAENRLQSLGEFWQAMGGKPKAALHYCVTVSFDVFAPVEAATAVSRAGVVLAHHSSAT</sequence>
<dbReference type="RefSeq" id="WP_202999756.1">
    <property type="nucleotide sequence ID" value="NZ_JADWYU010000025.1"/>
</dbReference>
<name>A0A937R9D9_9ACTN</name>
<dbReference type="Proteomes" id="UP000604475">
    <property type="component" value="Unassembled WGS sequence"/>
</dbReference>
<reference evidence="2" key="1">
    <citation type="submission" date="2020-12" db="EMBL/GenBank/DDBJ databases">
        <title>Genomic characterization of non-nitrogen-fixing Frankia strains.</title>
        <authorList>
            <person name="Carlos-Shanley C."/>
            <person name="Guerra T."/>
            <person name="Hahn D."/>
        </authorList>
    </citation>
    <scope>NUCLEOTIDE SEQUENCE</scope>
    <source>
        <strain evidence="2">CN6</strain>
    </source>
</reference>
<proteinExistence type="predicted"/>
<dbReference type="AlphaFoldDB" id="A0A937R9D9"/>
<evidence type="ECO:0000259" key="1">
    <source>
        <dbReference type="Pfam" id="PF14065"/>
    </source>
</evidence>
<evidence type="ECO:0000313" key="2">
    <source>
        <dbReference type="EMBL" id="MBL7626300.1"/>
    </source>
</evidence>
<organism evidence="2 3">
    <name type="scientific">Frankia nepalensis</name>
    <dbReference type="NCBI Taxonomy" id="1836974"/>
    <lineage>
        <taxon>Bacteria</taxon>
        <taxon>Bacillati</taxon>
        <taxon>Actinomycetota</taxon>
        <taxon>Actinomycetes</taxon>
        <taxon>Frankiales</taxon>
        <taxon>Frankiaceae</taxon>
        <taxon>Frankia</taxon>
    </lineage>
</organism>